<dbReference type="PIRSF" id="PIRSF037379">
    <property type="entry name" value="Ubiquitin-related_modifier_1"/>
    <property type="match status" value="1"/>
</dbReference>
<dbReference type="GO" id="GO:0032447">
    <property type="term" value="P:protein urmylation"/>
    <property type="evidence" value="ECO:0007669"/>
    <property type="project" value="UniProtKB-UniRule"/>
</dbReference>
<reference evidence="7 8" key="1">
    <citation type="submission" date="2019-06" db="EMBL/GenBank/DDBJ databases">
        <title>Draft genome sequence of the filamentous fungus Phialemoniopsis curvata isolated from diesel fuel.</title>
        <authorList>
            <person name="Varaljay V.A."/>
            <person name="Lyon W.J."/>
            <person name="Crouch A.L."/>
            <person name="Drake C.E."/>
            <person name="Hollomon J.M."/>
            <person name="Nadeau L.J."/>
            <person name="Nunn H.S."/>
            <person name="Stevenson B.S."/>
            <person name="Bojanowski C.L."/>
            <person name="Crookes-Goodson W.J."/>
        </authorList>
    </citation>
    <scope>NUCLEOTIDE SEQUENCE [LARGE SCALE GENOMIC DNA]</scope>
    <source>
        <strain evidence="7 8">D216</strain>
    </source>
</reference>
<comment type="caution">
    <text evidence="7">The sequence shown here is derived from an EMBL/GenBank/DDBJ whole genome shotgun (WGS) entry which is preliminary data.</text>
</comment>
<feature type="modified residue" description="1-thioglycine" evidence="5">
    <location>
        <position position="118"/>
    </location>
</feature>
<dbReference type="PANTHER" id="PTHR14986">
    <property type="entry name" value="RURM1 PROTEIN"/>
    <property type="match status" value="1"/>
</dbReference>
<dbReference type="InterPro" id="IPR012675">
    <property type="entry name" value="Beta-grasp_dom_sf"/>
</dbReference>
<dbReference type="Proteomes" id="UP000319257">
    <property type="component" value="Unassembled WGS sequence"/>
</dbReference>
<dbReference type="CDD" id="cd01764">
    <property type="entry name" value="Ubl_Urm1"/>
    <property type="match status" value="1"/>
</dbReference>
<comment type="subcellular location">
    <subcellularLocation>
        <location evidence="5 6">Cytoplasm</location>
    </subcellularLocation>
</comment>
<evidence type="ECO:0000313" key="8">
    <source>
        <dbReference type="Proteomes" id="UP000319257"/>
    </source>
</evidence>
<comment type="pathway">
    <text evidence="5 6">tRNA modification; 5-methoxycarbonylmethyl-2-thiouridine-tRNA biosynthesis.</text>
</comment>
<evidence type="ECO:0000256" key="3">
    <source>
        <dbReference type="ARBA" id="ARBA00022694"/>
    </source>
</evidence>
<name>A0A507BLS3_9PEZI</name>
<keyword evidence="2 5" id="KW-1017">Isopeptide bond</keyword>
<dbReference type="UniPathway" id="UPA00988"/>
<sequence length="118" mass="13122">MAQQQVPALPVAENLHAMPIVVDFSGGLEMLFSDQKRHKLAIPIKDQDGKSVTVAFLIEYLCENIMKDSRKELFVLDGHLRPGILCLINDADWELEGEEGYKLQSGDNILFVSTLHGG</sequence>
<dbReference type="FunCoup" id="A0A507BLS3">
    <property type="interactions" value="842"/>
</dbReference>
<comment type="function">
    <text evidence="5">Acts as a sulfur carrier required for 2-thiolation of mcm(5)S(2)U at tRNA wobble positions of cytosolic tRNA(Lys), tRNA(Glu) and tRNA(Gln). Serves as sulfur donor in tRNA 2-thiolation reaction by being thiocarboxylated (-COSH) at its C-terminus by the MOCS3 homolog UBA4. The sulfur is then transferred to tRNA to form 2-thiolation of mcm(5)S(2)U. Prior mcm(5) tRNA modification by the elongator complex is required for 2-thiolation. Also acts as a ubiquitin-like protein (UBL) that is covalently conjugated via an isopeptide bond to lysine residues of target proteins such as AHP1. The thiocarboxylated form serves as substrate for conjugation and oxidative stress specifically induces the formation of UBL-protein conjugates.</text>
</comment>
<dbReference type="Gene3D" id="3.10.20.30">
    <property type="match status" value="1"/>
</dbReference>
<evidence type="ECO:0000256" key="2">
    <source>
        <dbReference type="ARBA" id="ARBA00022499"/>
    </source>
</evidence>
<feature type="cross-link" description="Glycyl lysine isopeptide (Gly-Lys) (interchain with K-? in acceptor proteins)" evidence="5">
    <location>
        <position position="118"/>
    </location>
</feature>
<keyword evidence="1 5" id="KW-0963">Cytoplasm</keyword>
<comment type="similarity">
    <text evidence="5 6">Belongs to the URM1 family.</text>
</comment>
<keyword evidence="3 5" id="KW-0819">tRNA processing</keyword>
<keyword evidence="8" id="KW-1185">Reference proteome</keyword>
<gene>
    <name evidence="5" type="primary">URM1</name>
    <name evidence="7" type="ORF">E0L32_012049</name>
</gene>
<dbReference type="AlphaFoldDB" id="A0A507BLS3"/>
<dbReference type="Pfam" id="PF09138">
    <property type="entry name" value="Urm1"/>
    <property type="match status" value="1"/>
</dbReference>
<protein>
    <recommendedName>
        <fullName evidence="5 6">Ubiquitin-related modifier 1</fullName>
    </recommendedName>
</protein>
<dbReference type="OrthoDB" id="10248987at2759"/>
<dbReference type="HAMAP" id="MF_03048">
    <property type="entry name" value="Urm1"/>
    <property type="match status" value="1"/>
</dbReference>
<evidence type="ECO:0000313" key="7">
    <source>
        <dbReference type="EMBL" id="TPX17638.1"/>
    </source>
</evidence>
<dbReference type="EMBL" id="SKBQ01000133">
    <property type="protein sequence ID" value="TPX17638.1"/>
    <property type="molecule type" value="Genomic_DNA"/>
</dbReference>
<dbReference type="GO" id="GO:0002098">
    <property type="term" value="P:tRNA wobble uridine modification"/>
    <property type="evidence" value="ECO:0007669"/>
    <property type="project" value="UniProtKB-UniRule"/>
</dbReference>
<dbReference type="GO" id="GO:0034227">
    <property type="term" value="P:tRNA thio-modification"/>
    <property type="evidence" value="ECO:0007669"/>
    <property type="project" value="UniProtKB-UniRule"/>
</dbReference>
<dbReference type="InParanoid" id="A0A507BLS3"/>
<dbReference type="SUPFAM" id="SSF54285">
    <property type="entry name" value="MoaD/ThiS"/>
    <property type="match status" value="1"/>
</dbReference>
<proteinExistence type="inferred from homology"/>
<evidence type="ECO:0000256" key="5">
    <source>
        <dbReference type="HAMAP-Rule" id="MF_03048"/>
    </source>
</evidence>
<dbReference type="InterPro" id="IPR015221">
    <property type="entry name" value="Urm1"/>
</dbReference>
<evidence type="ECO:0000256" key="4">
    <source>
        <dbReference type="ARBA" id="ARBA00022786"/>
    </source>
</evidence>
<evidence type="ECO:0000256" key="6">
    <source>
        <dbReference type="RuleBase" id="RU361182"/>
    </source>
</evidence>
<organism evidence="7 8">
    <name type="scientific">Thyridium curvatum</name>
    <dbReference type="NCBI Taxonomy" id="1093900"/>
    <lineage>
        <taxon>Eukaryota</taxon>
        <taxon>Fungi</taxon>
        <taxon>Dikarya</taxon>
        <taxon>Ascomycota</taxon>
        <taxon>Pezizomycotina</taxon>
        <taxon>Sordariomycetes</taxon>
        <taxon>Sordariomycetidae</taxon>
        <taxon>Thyridiales</taxon>
        <taxon>Thyridiaceae</taxon>
        <taxon>Thyridium</taxon>
    </lineage>
</organism>
<keyword evidence="4 5" id="KW-0833">Ubl conjugation pathway</keyword>
<dbReference type="STRING" id="1093900.A0A507BLS3"/>
<accession>A0A507BLS3</accession>
<comment type="PTM">
    <text evidence="5">C-terminal thiocarboxylation occurs in 2 steps, it is first acyl-adenylated (-COAMP) via the hesA/moeB/thiF part of UBA4, then thiocarboxylated (-COSH) via the rhodanese domain of UBA4.</text>
</comment>
<dbReference type="GO" id="GO:0005829">
    <property type="term" value="C:cytosol"/>
    <property type="evidence" value="ECO:0007669"/>
    <property type="project" value="UniProtKB-UniRule"/>
</dbReference>
<evidence type="ECO:0000256" key="1">
    <source>
        <dbReference type="ARBA" id="ARBA00022490"/>
    </source>
</evidence>
<dbReference type="InterPro" id="IPR016155">
    <property type="entry name" value="Mopterin_synth/thiamin_S_b"/>
</dbReference>